<evidence type="ECO:0000313" key="5">
    <source>
        <dbReference type="EMBL" id="CTQ70205.1"/>
    </source>
</evidence>
<organism evidence="5 6">
    <name type="scientific">Roseibium album</name>
    <dbReference type="NCBI Taxonomy" id="311410"/>
    <lineage>
        <taxon>Bacteria</taxon>
        <taxon>Pseudomonadati</taxon>
        <taxon>Pseudomonadota</taxon>
        <taxon>Alphaproteobacteria</taxon>
        <taxon>Hyphomicrobiales</taxon>
        <taxon>Stappiaceae</taxon>
        <taxon>Roseibium</taxon>
    </lineage>
</organism>
<dbReference type="STRING" id="311410.LA5095_01168"/>
<dbReference type="PANTHER" id="PTHR23151">
    <property type="entry name" value="DIHYDROLIPOAMIDE ACETYL/SUCCINYL-TRANSFERASE-RELATED"/>
    <property type="match status" value="1"/>
</dbReference>
<accession>A0A0M6ZZQ4</accession>
<dbReference type="CDD" id="cd06849">
    <property type="entry name" value="lipoyl_domain"/>
    <property type="match status" value="1"/>
</dbReference>
<name>A0A0M6ZZQ4_9HYPH</name>
<dbReference type="PANTHER" id="PTHR23151:SF90">
    <property type="entry name" value="DIHYDROLIPOYLLYSINE-RESIDUE ACETYLTRANSFERASE COMPONENT OF PYRUVATE DEHYDROGENASE COMPLEX, MITOCHONDRIAL-RELATED"/>
    <property type="match status" value="1"/>
</dbReference>
<comment type="cofactor">
    <cofactor evidence="1">
        <name>(R)-lipoate</name>
        <dbReference type="ChEBI" id="CHEBI:83088"/>
    </cofactor>
</comment>
<keyword evidence="2" id="KW-0450">Lipoyl</keyword>
<evidence type="ECO:0000256" key="3">
    <source>
        <dbReference type="SAM" id="MobiDB-lite"/>
    </source>
</evidence>
<gene>
    <name evidence="5" type="primary">pdhC_1</name>
    <name evidence="5" type="ORF">LA5096_02423</name>
</gene>
<keyword evidence="5" id="KW-0012">Acyltransferase</keyword>
<dbReference type="InterPro" id="IPR000089">
    <property type="entry name" value="Biotin_lipoyl"/>
</dbReference>
<dbReference type="EMBL" id="CXWC01000010">
    <property type="protein sequence ID" value="CTQ70205.1"/>
    <property type="molecule type" value="Genomic_DNA"/>
</dbReference>
<evidence type="ECO:0000256" key="2">
    <source>
        <dbReference type="ARBA" id="ARBA00022823"/>
    </source>
</evidence>
<dbReference type="Proteomes" id="UP000049983">
    <property type="component" value="Unassembled WGS sequence"/>
</dbReference>
<feature type="domain" description="Lipoyl-binding" evidence="4">
    <location>
        <begin position="2"/>
        <end position="77"/>
    </location>
</feature>
<dbReference type="GO" id="GO:0004742">
    <property type="term" value="F:dihydrolipoyllysine-residue acetyltransferase activity"/>
    <property type="evidence" value="ECO:0007669"/>
    <property type="project" value="UniProtKB-EC"/>
</dbReference>
<dbReference type="RefSeq" id="WP_055112992.1">
    <property type="nucleotide sequence ID" value="NZ_CXWA01000001.1"/>
</dbReference>
<evidence type="ECO:0000256" key="1">
    <source>
        <dbReference type="ARBA" id="ARBA00001938"/>
    </source>
</evidence>
<dbReference type="PROSITE" id="PS00189">
    <property type="entry name" value="LIPOYL"/>
    <property type="match status" value="1"/>
</dbReference>
<protein>
    <submittedName>
        <fullName evidence="5">Dihydrolipoyllysine-residue acetyltransferase component of pyruvate dehydrogenase complex</fullName>
        <ecNumber evidence="5">2.3.1.12</ecNumber>
    </submittedName>
</protein>
<feature type="region of interest" description="Disordered" evidence="3">
    <location>
        <begin position="85"/>
        <end position="117"/>
    </location>
</feature>
<dbReference type="GO" id="GO:0006086">
    <property type="term" value="P:pyruvate decarboxylation to acetyl-CoA"/>
    <property type="evidence" value="ECO:0007669"/>
    <property type="project" value="InterPro"/>
</dbReference>
<dbReference type="AlphaFoldDB" id="A0A0M6ZZQ4"/>
<dbReference type="Gene3D" id="2.40.50.100">
    <property type="match status" value="1"/>
</dbReference>
<keyword evidence="5" id="KW-0808">Transferase</keyword>
<dbReference type="InterPro" id="IPR011053">
    <property type="entry name" value="Single_hybrid_motif"/>
</dbReference>
<evidence type="ECO:0000259" key="4">
    <source>
        <dbReference type="PROSITE" id="PS50968"/>
    </source>
</evidence>
<keyword evidence="6" id="KW-1185">Reference proteome</keyword>
<sequence length="335" mass="35271">MPHEVIMPALGMAQDTGLLVGWLKQPGEAVNADDVLFEVETDKSTMEVNAGFDGFIAKLLAEAGQEVPVGETIAVISAEQPDLAAVEEESSGPIVPDKAAGNTRVEEAPGASDGLKSARLPEKAPIAIPKSEGKILASPKARRLAGEMDLDLNRLVEAGHVQPFHVKDLETLKTLPPTGTAASGPHTVRRLVAETGDDDAFADFAGWAATTGACQDQGALLAGFAALSLGRLPANVAVDRAGDRTIYAVPSTWLGQVAAAESSKPFDLHVRDLRFTRISSVDLGAEDCPTISISRAGRGLRLTLEIAGHRLTAEEAVNLLSNFAGRMEQPLRHLL</sequence>
<evidence type="ECO:0000313" key="6">
    <source>
        <dbReference type="Proteomes" id="UP000049983"/>
    </source>
</evidence>
<keyword evidence="5" id="KW-0670">Pyruvate</keyword>
<reference evidence="6" key="1">
    <citation type="submission" date="2015-07" db="EMBL/GenBank/DDBJ databases">
        <authorList>
            <person name="Rodrigo-Torres Lidia"/>
            <person name="Arahal R.David."/>
        </authorList>
    </citation>
    <scope>NUCLEOTIDE SEQUENCE [LARGE SCALE GENOMIC DNA]</scope>
    <source>
        <strain evidence="6">CECT 5096</strain>
    </source>
</reference>
<proteinExistence type="predicted"/>
<dbReference type="OrthoDB" id="9804723at2"/>
<dbReference type="EC" id="2.3.1.12" evidence="5"/>
<dbReference type="Pfam" id="PF00364">
    <property type="entry name" value="Biotin_lipoyl"/>
    <property type="match status" value="1"/>
</dbReference>
<dbReference type="GO" id="GO:0045254">
    <property type="term" value="C:pyruvate dehydrogenase complex"/>
    <property type="evidence" value="ECO:0007669"/>
    <property type="project" value="InterPro"/>
</dbReference>
<dbReference type="InterPro" id="IPR003016">
    <property type="entry name" value="2-oxoA_DH_lipoyl-BS"/>
</dbReference>
<dbReference type="PROSITE" id="PS50968">
    <property type="entry name" value="BIOTINYL_LIPOYL"/>
    <property type="match status" value="1"/>
</dbReference>
<dbReference type="InterPro" id="IPR045257">
    <property type="entry name" value="E2/Pdx1"/>
</dbReference>
<dbReference type="SUPFAM" id="SSF51230">
    <property type="entry name" value="Single hybrid motif"/>
    <property type="match status" value="1"/>
</dbReference>
<dbReference type="GeneID" id="97669810"/>